<dbReference type="RefSeq" id="WP_075727194.1">
    <property type="nucleotide sequence ID" value="NZ_CP009245.1"/>
</dbReference>
<feature type="transmembrane region" description="Helical" evidence="1">
    <location>
        <begin position="52"/>
        <end position="71"/>
    </location>
</feature>
<evidence type="ECO:0000256" key="1">
    <source>
        <dbReference type="SAM" id="Phobius"/>
    </source>
</evidence>
<keyword evidence="1" id="KW-1133">Transmembrane helix</keyword>
<name>A0A1L7CHH1_9CORY</name>
<accession>A0A1L7CHH1</accession>
<dbReference type="Pfam" id="PF12277">
    <property type="entry name" value="DUF3618"/>
    <property type="match status" value="1"/>
</dbReference>
<organism evidence="2 3">
    <name type="scientific">Corynebacterium aquilae DSM 44791</name>
    <dbReference type="NCBI Taxonomy" id="1431546"/>
    <lineage>
        <taxon>Bacteria</taxon>
        <taxon>Bacillati</taxon>
        <taxon>Actinomycetota</taxon>
        <taxon>Actinomycetes</taxon>
        <taxon>Mycobacteriales</taxon>
        <taxon>Corynebacteriaceae</taxon>
        <taxon>Corynebacterium</taxon>
    </lineage>
</organism>
<keyword evidence="1" id="KW-0472">Membrane</keyword>
<gene>
    <name evidence="2" type="ORF">CAQU_09685</name>
</gene>
<dbReference type="OrthoDB" id="5196933at2"/>
<reference evidence="2 3" key="1">
    <citation type="submission" date="2014-08" db="EMBL/GenBank/DDBJ databases">
        <title>Complete genome sequence of Corynebacterium aquilae S-613T(T) (=DSM 44791(T)), isolated from the choana of a healthy golden eagle.</title>
        <authorList>
            <person name="Ruckert C."/>
            <person name="Albersmeier A."/>
            <person name="Winkler A."/>
            <person name="Kalinowski J."/>
        </authorList>
    </citation>
    <scope>NUCLEOTIDE SEQUENCE [LARGE SCALE GENOMIC DNA]</scope>
    <source>
        <strain evidence="2 3">S-613</strain>
    </source>
</reference>
<evidence type="ECO:0000313" key="3">
    <source>
        <dbReference type="Proteomes" id="UP000185478"/>
    </source>
</evidence>
<proteinExistence type="predicted"/>
<dbReference type="KEGG" id="caqu:CAQU_09685"/>
<evidence type="ECO:0000313" key="2">
    <source>
        <dbReference type="EMBL" id="APT85294.1"/>
    </source>
</evidence>
<dbReference type="STRING" id="1431546.CAQU_09685"/>
<dbReference type="AlphaFoldDB" id="A0A1L7CHH1"/>
<dbReference type="InterPro" id="IPR022062">
    <property type="entry name" value="DUF3618"/>
</dbReference>
<keyword evidence="3" id="KW-1185">Reference proteome</keyword>
<keyword evidence="1" id="KW-0812">Transmembrane</keyword>
<dbReference type="EMBL" id="CP009245">
    <property type="protein sequence ID" value="APT85294.1"/>
    <property type="molecule type" value="Genomic_DNA"/>
</dbReference>
<sequence>MARNIDDIQREIERTRGQLASTLDQLAERTRPANLVDDAKQSATDKLRDPKVQAIVAGVAAVVVAGIAFSISKSRKRSKDLETLQKLLSGE</sequence>
<dbReference type="Proteomes" id="UP000185478">
    <property type="component" value="Chromosome"/>
</dbReference>
<protein>
    <submittedName>
        <fullName evidence="2">Membrane protein</fullName>
    </submittedName>
</protein>